<proteinExistence type="predicted"/>
<evidence type="ECO:0000313" key="2">
    <source>
        <dbReference type="Proteomes" id="UP001181693"/>
    </source>
</evidence>
<gene>
    <name evidence="1" type="ORF">GDO54_005885</name>
</gene>
<comment type="caution">
    <text evidence="1">The sequence shown here is derived from an EMBL/GenBank/DDBJ whole genome shotgun (WGS) entry which is preliminary data.</text>
</comment>
<keyword evidence="2" id="KW-1185">Reference proteome</keyword>
<reference evidence="1" key="1">
    <citation type="thesis" date="2020" institute="ProQuest LLC" country="789 East Eisenhower Parkway, Ann Arbor, MI, USA">
        <title>Comparative Genomics and Chromosome Evolution.</title>
        <authorList>
            <person name="Mudd A.B."/>
        </authorList>
    </citation>
    <scope>NUCLEOTIDE SEQUENCE</scope>
    <source>
        <strain evidence="1">1538</strain>
        <tissue evidence="1">Blood</tissue>
    </source>
</reference>
<evidence type="ECO:0000313" key="1">
    <source>
        <dbReference type="EMBL" id="DBA29827.1"/>
    </source>
</evidence>
<dbReference type="AlphaFoldDB" id="A0AAV3B3U4"/>
<protein>
    <submittedName>
        <fullName evidence="1">Uncharacterized protein</fullName>
    </submittedName>
</protein>
<sequence>MRRYVWIPNNLYQPYITIYTQNDYMPTENSNPLVFCWDWDHALIFETLVAFHPLEPPGQYHLIFLLLGNYLTQCFLTLQTWENP</sequence>
<name>A0AAV3B3U4_PYXAD</name>
<dbReference type="Proteomes" id="UP001181693">
    <property type="component" value="Unassembled WGS sequence"/>
</dbReference>
<dbReference type="EMBL" id="DYDO01000002">
    <property type="protein sequence ID" value="DBA29827.1"/>
    <property type="molecule type" value="Genomic_DNA"/>
</dbReference>
<organism evidence="1 2">
    <name type="scientific">Pyxicephalus adspersus</name>
    <name type="common">African bullfrog</name>
    <dbReference type="NCBI Taxonomy" id="30357"/>
    <lineage>
        <taxon>Eukaryota</taxon>
        <taxon>Metazoa</taxon>
        <taxon>Chordata</taxon>
        <taxon>Craniata</taxon>
        <taxon>Vertebrata</taxon>
        <taxon>Euteleostomi</taxon>
        <taxon>Amphibia</taxon>
        <taxon>Batrachia</taxon>
        <taxon>Anura</taxon>
        <taxon>Neobatrachia</taxon>
        <taxon>Ranoidea</taxon>
        <taxon>Pyxicephalidae</taxon>
        <taxon>Pyxicephalinae</taxon>
        <taxon>Pyxicephalus</taxon>
    </lineage>
</organism>
<accession>A0AAV3B3U4</accession>